<dbReference type="PANTHER" id="PTHR35894">
    <property type="entry name" value="GENERAL SECRETION PATHWAY PROTEIN A-RELATED"/>
    <property type="match status" value="1"/>
</dbReference>
<name>A0A0D7DYE5_STUST</name>
<proteinExistence type="predicted"/>
<gene>
    <name evidence="2" type="ORF">LO50_20045</name>
</gene>
<evidence type="ECO:0000259" key="1">
    <source>
        <dbReference type="Pfam" id="PF13401"/>
    </source>
</evidence>
<dbReference type="Gene3D" id="3.40.50.300">
    <property type="entry name" value="P-loop containing nucleotide triphosphate hydrolases"/>
    <property type="match status" value="1"/>
</dbReference>
<dbReference type="Pfam" id="PF13401">
    <property type="entry name" value="AAA_22"/>
    <property type="match status" value="1"/>
</dbReference>
<evidence type="ECO:0000313" key="2">
    <source>
        <dbReference type="EMBL" id="KIZ33623.1"/>
    </source>
</evidence>
<reference evidence="2 3" key="1">
    <citation type="submission" date="2014-11" db="EMBL/GenBank/DDBJ databases">
        <title>Genomics and ecophysiology of heterotrophic nitrogen fixing bacteria isolated from estuarine surface water.</title>
        <authorList>
            <person name="Bentzon-Tilia M."/>
            <person name="Severin I."/>
            <person name="Hansen L.H."/>
            <person name="Riemann L."/>
        </authorList>
    </citation>
    <scope>NUCLEOTIDE SEQUENCE [LARGE SCALE GENOMIC DNA]</scope>
    <source>
        <strain evidence="2 3">BAL361</strain>
    </source>
</reference>
<sequence length="309" mass="34155">MYEAFFGLQEKPFALTPNTGFMVRLPPYQACLNLLRVALAEGEGFIKVTGEVGTGKTLLCRALLKQLDAERYQLAWLPNPALGPMALRQALAHELHVPRVEQLDNHGLLTALHRRLIELAGQGKGTVLLIDEAQALPPATLEALRLLTNLETEQRKLLQVVLFGQPELDATLASESFRQLRQRITFSYRLRPLDVSDARRYLHERLAVAGYQGEPLFKPAAIRLLVKGSGGIPRLLNILANKCLMAAFGEGQRRVASRHVRRALADTEGARPILRAALPLRWALLAGAATLSLLLSALPWLSQLAEVRP</sequence>
<dbReference type="SUPFAM" id="SSF52540">
    <property type="entry name" value="P-loop containing nucleoside triphosphate hydrolases"/>
    <property type="match status" value="1"/>
</dbReference>
<dbReference type="PATRIC" id="fig|316.110.peg.2297"/>
<protein>
    <submittedName>
        <fullName evidence="2">ATPase AAA</fullName>
    </submittedName>
</protein>
<dbReference type="AlphaFoldDB" id="A0A0D7DYE5"/>
<evidence type="ECO:0000313" key="3">
    <source>
        <dbReference type="Proteomes" id="UP000032439"/>
    </source>
</evidence>
<feature type="domain" description="ORC1/DEAH AAA+ ATPase" evidence="1">
    <location>
        <begin position="42"/>
        <end position="171"/>
    </location>
</feature>
<dbReference type="PANTHER" id="PTHR35894:SF7">
    <property type="entry name" value="GENERAL SECRETION PATHWAY PROTEIN A-RELATED"/>
    <property type="match status" value="1"/>
</dbReference>
<dbReference type="EMBL" id="JXXD01000235">
    <property type="protein sequence ID" value="KIZ33623.1"/>
    <property type="molecule type" value="Genomic_DNA"/>
</dbReference>
<dbReference type="GO" id="GO:0016887">
    <property type="term" value="F:ATP hydrolysis activity"/>
    <property type="evidence" value="ECO:0007669"/>
    <property type="project" value="InterPro"/>
</dbReference>
<organism evidence="2 3">
    <name type="scientific">Stutzerimonas stutzeri</name>
    <name type="common">Pseudomonas stutzeri</name>
    <dbReference type="NCBI Taxonomy" id="316"/>
    <lineage>
        <taxon>Bacteria</taxon>
        <taxon>Pseudomonadati</taxon>
        <taxon>Pseudomonadota</taxon>
        <taxon>Gammaproteobacteria</taxon>
        <taxon>Pseudomonadales</taxon>
        <taxon>Pseudomonadaceae</taxon>
        <taxon>Stutzerimonas</taxon>
    </lineage>
</organism>
<dbReference type="RefSeq" id="WP_014821223.1">
    <property type="nucleotide sequence ID" value="NZ_JXXD01000235.1"/>
</dbReference>
<dbReference type="CDD" id="cd00009">
    <property type="entry name" value="AAA"/>
    <property type="match status" value="1"/>
</dbReference>
<comment type="caution">
    <text evidence="2">The sequence shown here is derived from an EMBL/GenBank/DDBJ whole genome shotgun (WGS) entry which is preliminary data.</text>
</comment>
<accession>A0A0D7DYE5</accession>
<dbReference type="InterPro" id="IPR049945">
    <property type="entry name" value="AAA_22"/>
</dbReference>
<dbReference type="InterPro" id="IPR027417">
    <property type="entry name" value="P-loop_NTPase"/>
</dbReference>
<dbReference type="InterPro" id="IPR052026">
    <property type="entry name" value="ExeA_AAA_ATPase_DNA-bind"/>
</dbReference>
<dbReference type="Proteomes" id="UP000032439">
    <property type="component" value="Unassembled WGS sequence"/>
</dbReference>